<evidence type="ECO:0000313" key="3">
    <source>
        <dbReference type="EMBL" id="KIZ36293.1"/>
    </source>
</evidence>
<protein>
    <submittedName>
        <fullName evidence="3">Uncharacterized protein</fullName>
    </submittedName>
</protein>
<dbReference type="RefSeq" id="WP_044314887.1">
    <property type="nucleotide sequence ID" value="NZ_JXJL01000012.1"/>
</dbReference>
<reference evidence="3 4" key="1">
    <citation type="submission" date="2014-11" db="EMBL/GenBank/DDBJ databases">
        <title>Genomics and ecophysiology of heterotrophic nitrogen fixing bacteria isolated from estuarine surface water.</title>
        <authorList>
            <person name="Bentzon-Tilia M."/>
            <person name="Severin I."/>
            <person name="Hansen L.H."/>
            <person name="Riemann L."/>
        </authorList>
    </citation>
    <scope>NUCLEOTIDE SEQUENCE [LARGE SCALE GENOMIC DNA]</scope>
    <source>
        <strain evidence="3 4">BAL361</strain>
    </source>
</reference>
<name>A0A0D7E638_STUST</name>
<evidence type="ECO:0000256" key="1">
    <source>
        <dbReference type="SAM" id="MobiDB-lite"/>
    </source>
</evidence>
<sequence length="106" mass="11392">MKTIKRTALLAFGLAAALSLNAAYAQSEQDGHHPANAPAEQAAPQASQPKPGQKQGDMMQGMDHDKMQDMHDQHMGSDHMDHGSMGNGKMQNDLPKGAEQGKPHDH</sequence>
<dbReference type="GeneID" id="99796116"/>
<feature type="signal peptide" evidence="2">
    <location>
        <begin position="1"/>
        <end position="25"/>
    </location>
</feature>
<dbReference type="PATRIC" id="fig|316.104.peg.1652"/>
<proteinExistence type="predicted"/>
<comment type="caution">
    <text evidence="3">The sequence shown here is derived from an EMBL/GenBank/DDBJ whole genome shotgun (WGS) entry which is preliminary data.</text>
</comment>
<organism evidence="3 4">
    <name type="scientific">Stutzerimonas stutzeri</name>
    <name type="common">Pseudomonas stutzeri</name>
    <dbReference type="NCBI Taxonomy" id="316"/>
    <lineage>
        <taxon>Bacteria</taxon>
        <taxon>Pseudomonadati</taxon>
        <taxon>Pseudomonadota</taxon>
        <taxon>Gammaproteobacteria</taxon>
        <taxon>Pseudomonadales</taxon>
        <taxon>Pseudomonadaceae</taxon>
        <taxon>Stutzerimonas</taxon>
    </lineage>
</organism>
<evidence type="ECO:0000256" key="2">
    <source>
        <dbReference type="SAM" id="SignalP"/>
    </source>
</evidence>
<dbReference type="EMBL" id="JXXD01000086">
    <property type="protein sequence ID" value="KIZ36293.1"/>
    <property type="molecule type" value="Genomic_DNA"/>
</dbReference>
<dbReference type="Proteomes" id="UP000032439">
    <property type="component" value="Unassembled WGS sequence"/>
</dbReference>
<keyword evidence="2" id="KW-0732">Signal</keyword>
<feature type="compositionally biased region" description="Low complexity" evidence="1">
    <location>
        <begin position="34"/>
        <end position="61"/>
    </location>
</feature>
<feature type="chain" id="PRO_5010415326" evidence="2">
    <location>
        <begin position="26"/>
        <end position="106"/>
    </location>
</feature>
<accession>A0A0D7E638</accession>
<feature type="compositionally biased region" description="Basic and acidic residues" evidence="1">
    <location>
        <begin position="62"/>
        <end position="82"/>
    </location>
</feature>
<gene>
    <name evidence="3" type="ORF">LO50_10050</name>
</gene>
<evidence type="ECO:0000313" key="4">
    <source>
        <dbReference type="Proteomes" id="UP000032439"/>
    </source>
</evidence>
<feature type="region of interest" description="Disordered" evidence="1">
    <location>
        <begin position="24"/>
        <end position="106"/>
    </location>
</feature>
<dbReference type="AlphaFoldDB" id="A0A0D7E638"/>